<dbReference type="RefSeq" id="WP_311544473.1">
    <property type="nucleotide sequence ID" value="NZ_JAVREK010000005.1"/>
</dbReference>
<dbReference type="Proteomes" id="UP001183226">
    <property type="component" value="Unassembled WGS sequence"/>
</dbReference>
<proteinExistence type="predicted"/>
<evidence type="ECO:0000313" key="2">
    <source>
        <dbReference type="EMBL" id="MDT0302004.1"/>
    </source>
</evidence>
<accession>A0ABU2KRV8</accession>
<dbReference type="EMBL" id="JAVREK010000005">
    <property type="protein sequence ID" value="MDT0302004.1"/>
    <property type="molecule type" value="Genomic_DNA"/>
</dbReference>
<protein>
    <submittedName>
        <fullName evidence="2">Uncharacterized protein</fullName>
    </submittedName>
</protein>
<feature type="region of interest" description="Disordered" evidence="1">
    <location>
        <begin position="22"/>
        <end position="49"/>
    </location>
</feature>
<name>A0ABU2KRV8_9ACTN</name>
<reference evidence="3" key="1">
    <citation type="submission" date="2023-07" db="EMBL/GenBank/DDBJ databases">
        <title>30 novel species of actinomycetes from the DSMZ collection.</title>
        <authorList>
            <person name="Nouioui I."/>
        </authorList>
    </citation>
    <scope>NUCLEOTIDE SEQUENCE [LARGE SCALE GENOMIC DNA]</scope>
    <source>
        <strain evidence="3">DSM 45055</strain>
    </source>
</reference>
<comment type="caution">
    <text evidence="2">The sequence shown here is derived from an EMBL/GenBank/DDBJ whole genome shotgun (WGS) entry which is preliminary data.</text>
</comment>
<keyword evidence="3" id="KW-1185">Reference proteome</keyword>
<sequence length="49" mass="4971">MDTPLCSAFAIAGDVFAAEPLSPPESAAAAPPVPEPRGVLDFLGPPWPP</sequence>
<evidence type="ECO:0000256" key="1">
    <source>
        <dbReference type="SAM" id="MobiDB-lite"/>
    </source>
</evidence>
<organism evidence="2 3">
    <name type="scientific">Streptomonospora wellingtoniae</name>
    <dbReference type="NCBI Taxonomy" id="3075544"/>
    <lineage>
        <taxon>Bacteria</taxon>
        <taxon>Bacillati</taxon>
        <taxon>Actinomycetota</taxon>
        <taxon>Actinomycetes</taxon>
        <taxon>Streptosporangiales</taxon>
        <taxon>Nocardiopsidaceae</taxon>
        <taxon>Streptomonospora</taxon>
    </lineage>
</organism>
<gene>
    <name evidence="2" type="ORF">RM446_07750</name>
</gene>
<evidence type="ECO:0000313" key="3">
    <source>
        <dbReference type="Proteomes" id="UP001183226"/>
    </source>
</evidence>